<evidence type="ECO:0000259" key="3">
    <source>
        <dbReference type="PROSITE" id="PS50883"/>
    </source>
</evidence>
<dbReference type="SUPFAM" id="SSF141868">
    <property type="entry name" value="EAL domain-like"/>
    <property type="match status" value="1"/>
</dbReference>
<feature type="domain" description="GGDEF" evidence="4">
    <location>
        <begin position="462"/>
        <end position="593"/>
    </location>
</feature>
<dbReference type="SMART" id="SM00267">
    <property type="entry name" value="GGDEF"/>
    <property type="match status" value="1"/>
</dbReference>
<dbReference type="InterPro" id="IPR000160">
    <property type="entry name" value="GGDEF_dom"/>
</dbReference>
<dbReference type="InterPro" id="IPR029787">
    <property type="entry name" value="Nucleotide_cyclase"/>
</dbReference>
<dbReference type="PROSITE" id="PS51371">
    <property type="entry name" value="CBS"/>
    <property type="match status" value="1"/>
</dbReference>
<dbReference type="SMART" id="SM00052">
    <property type="entry name" value="EAL"/>
    <property type="match status" value="1"/>
</dbReference>
<evidence type="ECO:0000313" key="6">
    <source>
        <dbReference type="EMBL" id="SBW12567.1"/>
    </source>
</evidence>
<dbReference type="AlphaFoldDB" id="A0A212KLM2"/>
<dbReference type="Gene3D" id="3.20.20.450">
    <property type="entry name" value="EAL domain"/>
    <property type="match status" value="1"/>
</dbReference>
<evidence type="ECO:0000256" key="2">
    <source>
        <dbReference type="SAM" id="MobiDB-lite"/>
    </source>
</evidence>
<protein>
    <submittedName>
        <fullName evidence="6">EAL domain/GGDEF</fullName>
    </submittedName>
</protein>
<dbReference type="InterPro" id="IPR035919">
    <property type="entry name" value="EAL_sf"/>
</dbReference>
<feature type="domain" description="CBS" evidence="5">
    <location>
        <begin position="301"/>
        <end position="362"/>
    </location>
</feature>
<feature type="compositionally biased region" description="Basic and acidic residues" evidence="2">
    <location>
        <begin position="14"/>
        <end position="33"/>
    </location>
</feature>
<dbReference type="GO" id="GO:0071111">
    <property type="term" value="F:cyclic-guanylate-specific phosphodiesterase activity"/>
    <property type="evidence" value="ECO:0007669"/>
    <property type="project" value="InterPro"/>
</dbReference>
<dbReference type="InterPro" id="IPR043128">
    <property type="entry name" value="Rev_trsase/Diguanyl_cyclase"/>
</dbReference>
<dbReference type="SUPFAM" id="SSF55073">
    <property type="entry name" value="Nucleotide cyclase"/>
    <property type="match status" value="1"/>
</dbReference>
<dbReference type="InterPro" id="IPR001633">
    <property type="entry name" value="EAL_dom"/>
</dbReference>
<dbReference type="InterPro" id="IPR050706">
    <property type="entry name" value="Cyclic-di-GMP_PDE-like"/>
</dbReference>
<feature type="domain" description="EAL" evidence="3">
    <location>
        <begin position="29"/>
        <end position="282"/>
    </location>
</feature>
<keyword evidence="1" id="KW-0129">CBS domain</keyword>
<dbReference type="NCBIfam" id="TIGR00254">
    <property type="entry name" value="GGDEF"/>
    <property type="match status" value="1"/>
</dbReference>
<dbReference type="Pfam" id="PF00990">
    <property type="entry name" value="GGDEF"/>
    <property type="match status" value="1"/>
</dbReference>
<accession>A0A212KLM2</accession>
<evidence type="ECO:0000259" key="5">
    <source>
        <dbReference type="PROSITE" id="PS51371"/>
    </source>
</evidence>
<feature type="compositionally biased region" description="Basic residues" evidence="2">
    <location>
        <begin position="1"/>
        <end position="12"/>
    </location>
</feature>
<dbReference type="PANTHER" id="PTHR33121:SF76">
    <property type="entry name" value="SIGNALING PROTEIN"/>
    <property type="match status" value="1"/>
</dbReference>
<dbReference type="InterPro" id="IPR000644">
    <property type="entry name" value="CBS_dom"/>
</dbReference>
<evidence type="ECO:0000259" key="4">
    <source>
        <dbReference type="PROSITE" id="PS50887"/>
    </source>
</evidence>
<dbReference type="Pfam" id="PF00563">
    <property type="entry name" value="EAL"/>
    <property type="match status" value="1"/>
</dbReference>
<reference evidence="6" key="1">
    <citation type="submission" date="2016-04" db="EMBL/GenBank/DDBJ databases">
        <authorList>
            <person name="Evans L.H."/>
            <person name="Alamgir A."/>
            <person name="Owens N."/>
            <person name="Weber N.D."/>
            <person name="Virtaneva K."/>
            <person name="Barbian K."/>
            <person name="Babar A."/>
            <person name="Rosenke K."/>
        </authorList>
    </citation>
    <scope>NUCLEOTIDE SEQUENCE</scope>
    <source>
        <strain evidence="6">86</strain>
    </source>
</reference>
<dbReference type="PROSITE" id="PS50887">
    <property type="entry name" value="GGDEF"/>
    <property type="match status" value="1"/>
</dbReference>
<dbReference type="EMBL" id="FLUO01000003">
    <property type="protein sequence ID" value="SBW12567.1"/>
    <property type="molecule type" value="Genomic_DNA"/>
</dbReference>
<feature type="region of interest" description="Disordered" evidence="2">
    <location>
        <begin position="1"/>
        <end position="33"/>
    </location>
</feature>
<dbReference type="PROSITE" id="PS50883">
    <property type="entry name" value="EAL"/>
    <property type="match status" value="1"/>
</dbReference>
<gene>
    <name evidence="6" type="ORF">KL86APRO_30096</name>
</gene>
<dbReference type="Gene3D" id="3.30.70.270">
    <property type="match status" value="1"/>
</dbReference>
<dbReference type="SUPFAM" id="SSF54631">
    <property type="entry name" value="CBS-domain pair"/>
    <property type="match status" value="1"/>
</dbReference>
<dbReference type="Pfam" id="PF00571">
    <property type="entry name" value="CBS"/>
    <property type="match status" value="1"/>
</dbReference>
<organism evidence="6">
    <name type="scientific">uncultured Alphaproteobacteria bacterium</name>
    <dbReference type="NCBI Taxonomy" id="91750"/>
    <lineage>
        <taxon>Bacteria</taxon>
        <taxon>Pseudomonadati</taxon>
        <taxon>Pseudomonadota</taxon>
        <taxon>Alphaproteobacteria</taxon>
        <taxon>environmental samples</taxon>
    </lineage>
</organism>
<dbReference type="CDD" id="cd01948">
    <property type="entry name" value="EAL"/>
    <property type="match status" value="1"/>
</dbReference>
<dbReference type="InterPro" id="IPR046342">
    <property type="entry name" value="CBS_dom_sf"/>
</dbReference>
<name>A0A212KLM2_9PROT</name>
<dbReference type="PANTHER" id="PTHR33121">
    <property type="entry name" value="CYCLIC DI-GMP PHOSPHODIESTERASE PDEF"/>
    <property type="match status" value="1"/>
</dbReference>
<proteinExistence type="predicted"/>
<sequence length="618" mass="69134">MVALFGRKRMSRSRQGEPESEARERPTAPPRAEPDARWQAAIADLSHAFQPVVNIHSGHTYGLEALLRGFERAGFASAEKLFDAAEADGALEAVDAALREKAIAAYAAWPFARDRKLFVNIDARPFRNPDYDGLADTRRRLAAHGLDDGALILDISERAPFGDFLHAILREKRTHRSALRYAVDDFGAGLASLRTLTGAHPDFIKIDRTLLAGAGEDSRKKIFFSHIVSIAHLLGILVVAEEVENESEYFVCKEVGCDLIQGFVVCPPLDRVAEAERAYLPVRDLSRRDRRQSRNDERILLERMEALEPLPLDTRMLEVFERFRAEKARTFFPVVDASGEPRGIIREGDLKEYTYSQFGRDLMTNRAYGRSLEQFLSPCPVAAINLAAERILEIFSGADHAEGLILVDGQSKYAGFLSATALLRVINDKNLTLARDQNPLSRLPGNTVIHEYLSECLADASVEHAMVYYDFDNFKPFNDHYGFRQGDRAIQAFADLLRRQFGGPENFIAHVGGDDFVSGRKAVDDFARLKREIRRTLDLFREEVAAFYDESARERGAIVVADRYGVERAFPLLTVSAAVVRIRPESRLRGDDHLSPLIAGLKKLAKSDPEHIAIGVLS</sequence>
<evidence type="ECO:0000256" key="1">
    <source>
        <dbReference type="PROSITE-ProRule" id="PRU00703"/>
    </source>
</evidence>